<reference evidence="1" key="1">
    <citation type="submission" date="2014-05" db="EMBL/GenBank/DDBJ databases">
        <title>The transcriptome of the halophilic microalga Tetraselmis sp. GSL018 isolated from the Great Salt Lake, Utah.</title>
        <authorList>
            <person name="Jinkerson R.E."/>
            <person name="D'Adamo S."/>
            <person name="Posewitz M.C."/>
        </authorList>
    </citation>
    <scope>NUCLEOTIDE SEQUENCE</scope>
    <source>
        <strain evidence="1">GSL018</strain>
    </source>
</reference>
<sequence length="95" mass="11230">RNPTRSFWFRFPEFFATHTHILVGPGKENSRQADHTYAVRGLWLGVENACRIVDFYTCECKTLEKKIQTEASGAERLTFWRTALRQPYYLQHCQC</sequence>
<accession>A0A061SF22</accession>
<name>A0A061SF22_9CHLO</name>
<proteinExistence type="predicted"/>
<feature type="non-terminal residue" evidence="1">
    <location>
        <position position="95"/>
    </location>
</feature>
<dbReference type="AlphaFoldDB" id="A0A061SF22"/>
<gene>
    <name evidence="1" type="ORF">TSPGSL018_7862</name>
</gene>
<organism evidence="1">
    <name type="scientific">Tetraselmis sp. GSL018</name>
    <dbReference type="NCBI Taxonomy" id="582737"/>
    <lineage>
        <taxon>Eukaryota</taxon>
        <taxon>Viridiplantae</taxon>
        <taxon>Chlorophyta</taxon>
        <taxon>core chlorophytes</taxon>
        <taxon>Chlorodendrophyceae</taxon>
        <taxon>Chlorodendrales</taxon>
        <taxon>Chlorodendraceae</taxon>
        <taxon>Tetraselmis</taxon>
    </lineage>
</organism>
<dbReference type="EMBL" id="GBEZ01003690">
    <property type="protein sequence ID" value="JAC81470.1"/>
    <property type="molecule type" value="Transcribed_RNA"/>
</dbReference>
<evidence type="ECO:0000313" key="1">
    <source>
        <dbReference type="EMBL" id="JAC81470.1"/>
    </source>
</evidence>
<protein>
    <submittedName>
        <fullName evidence="1">Uncharacterized protein</fullName>
    </submittedName>
</protein>
<feature type="non-terminal residue" evidence="1">
    <location>
        <position position="1"/>
    </location>
</feature>